<evidence type="ECO:0000256" key="7">
    <source>
        <dbReference type="ARBA" id="ARBA00022777"/>
    </source>
</evidence>
<proteinExistence type="inferred from homology"/>
<dbReference type="PANTHER" id="PTHR12358:SF106">
    <property type="entry name" value="LIPID KINASE YEGS"/>
    <property type="match status" value="1"/>
</dbReference>
<dbReference type="EMBL" id="ABWN01000035">
    <property type="protein sequence ID" value="EFF67773.1"/>
    <property type="molecule type" value="Genomic_DNA"/>
</dbReference>
<dbReference type="GO" id="GO:0005524">
    <property type="term" value="F:ATP binding"/>
    <property type="evidence" value="ECO:0007669"/>
    <property type="project" value="UniProtKB-KW"/>
</dbReference>
<dbReference type="SMART" id="SM00046">
    <property type="entry name" value="DAGKc"/>
    <property type="match status" value="1"/>
</dbReference>
<evidence type="ECO:0000256" key="9">
    <source>
        <dbReference type="ARBA" id="ARBA00022842"/>
    </source>
</evidence>
<keyword evidence="15" id="KW-1185">Reference proteome</keyword>
<feature type="domain" description="DAGKc" evidence="13">
    <location>
        <begin position="1"/>
        <end position="130"/>
    </location>
</feature>
<dbReference type="InterPro" id="IPR017438">
    <property type="entry name" value="ATP-NAD_kinase_N"/>
</dbReference>
<evidence type="ECO:0000259" key="13">
    <source>
        <dbReference type="PROSITE" id="PS50146"/>
    </source>
</evidence>
<dbReference type="InterPro" id="IPR001206">
    <property type="entry name" value="Diacylglycerol_kinase_cat_dom"/>
</dbReference>
<dbReference type="Gene3D" id="3.40.50.10330">
    <property type="entry name" value="Probable inorganic polyphosphate/atp-NAD kinase, domain 1"/>
    <property type="match status" value="1"/>
</dbReference>
<keyword evidence="4 14" id="KW-0808">Transferase</keyword>
<keyword evidence="6" id="KW-0547">Nucleotide-binding</keyword>
<evidence type="ECO:0000256" key="1">
    <source>
        <dbReference type="ARBA" id="ARBA00001946"/>
    </source>
</evidence>
<dbReference type="eggNOG" id="COG1597">
    <property type="taxonomic scope" value="Bacteria"/>
</dbReference>
<evidence type="ECO:0000256" key="3">
    <source>
        <dbReference type="ARBA" id="ARBA00022516"/>
    </source>
</evidence>
<keyword evidence="3" id="KW-0444">Lipid biosynthesis</keyword>
<evidence type="ECO:0000256" key="2">
    <source>
        <dbReference type="ARBA" id="ARBA00005983"/>
    </source>
</evidence>
<dbReference type="InterPro" id="IPR050187">
    <property type="entry name" value="Lipid_Phosphate_FormReg"/>
</dbReference>
<dbReference type="GO" id="GO:0046872">
    <property type="term" value="F:metal ion binding"/>
    <property type="evidence" value="ECO:0007669"/>
    <property type="project" value="UniProtKB-KW"/>
</dbReference>
<dbReference type="GeneID" id="98917874"/>
<evidence type="ECO:0000256" key="6">
    <source>
        <dbReference type="ARBA" id="ARBA00022741"/>
    </source>
</evidence>
<evidence type="ECO:0000256" key="5">
    <source>
        <dbReference type="ARBA" id="ARBA00022723"/>
    </source>
</evidence>
<dbReference type="EC" id="2.7.1.-" evidence="14"/>
<dbReference type="STRING" id="45851.BHV86_08400"/>
<dbReference type="RefSeq" id="WP_005603907.1">
    <property type="nucleotide sequence ID" value="NZ_GG663524.1"/>
</dbReference>
<accession>D4S1M5</accession>
<keyword evidence="11" id="KW-0594">Phospholipid biosynthesis</keyword>
<dbReference type="Gene3D" id="2.60.200.40">
    <property type="match status" value="1"/>
</dbReference>
<keyword evidence="12" id="KW-1208">Phospholipid metabolism</keyword>
<dbReference type="InterPro" id="IPR016064">
    <property type="entry name" value="NAD/diacylglycerol_kinase_sf"/>
</dbReference>
<comment type="caution">
    <text evidence="14">The sequence shown here is derived from an EMBL/GenBank/DDBJ whole genome shotgun (WGS) entry which is preliminary data.</text>
</comment>
<dbReference type="PANTHER" id="PTHR12358">
    <property type="entry name" value="SPHINGOSINE KINASE"/>
    <property type="match status" value="1"/>
</dbReference>
<evidence type="ECO:0000256" key="8">
    <source>
        <dbReference type="ARBA" id="ARBA00022840"/>
    </source>
</evidence>
<dbReference type="Pfam" id="PF19279">
    <property type="entry name" value="YegS_C"/>
    <property type="match status" value="1"/>
</dbReference>
<keyword evidence="8" id="KW-0067">ATP-binding</keyword>
<evidence type="ECO:0000256" key="11">
    <source>
        <dbReference type="ARBA" id="ARBA00023209"/>
    </source>
</evidence>
<dbReference type="Pfam" id="PF00781">
    <property type="entry name" value="DAGK_cat"/>
    <property type="match status" value="1"/>
</dbReference>
<dbReference type="NCBIfam" id="TIGR00147">
    <property type="entry name" value="YegS/Rv2252/BmrU family lipid kinase"/>
    <property type="match status" value="1"/>
</dbReference>
<keyword evidence="5" id="KW-0479">Metal-binding</keyword>
<dbReference type="SUPFAM" id="SSF111331">
    <property type="entry name" value="NAD kinase/diacylglycerol kinase-like"/>
    <property type="match status" value="1"/>
</dbReference>
<evidence type="ECO:0000256" key="4">
    <source>
        <dbReference type="ARBA" id="ARBA00022679"/>
    </source>
</evidence>
<gene>
    <name evidence="14" type="ORF">BUTYVIB_01997</name>
</gene>
<dbReference type="PROSITE" id="PS50146">
    <property type="entry name" value="DAGK"/>
    <property type="match status" value="1"/>
</dbReference>
<dbReference type="InterPro" id="IPR045540">
    <property type="entry name" value="YegS/DAGK_C"/>
</dbReference>
<dbReference type="InterPro" id="IPR005218">
    <property type="entry name" value="Diacylglycerol/lipid_kinase"/>
</dbReference>
<dbReference type="HOGENOM" id="CLU_045532_1_0_9"/>
<evidence type="ECO:0000256" key="12">
    <source>
        <dbReference type="ARBA" id="ARBA00023264"/>
    </source>
</evidence>
<keyword evidence="7 14" id="KW-0418">Kinase</keyword>
<protein>
    <submittedName>
        <fullName evidence="14">Lipid kinase, YegS/Rv2252/BmrU family</fullName>
        <ecNumber evidence="14">2.7.1.-</ecNumber>
    </submittedName>
</protein>
<reference evidence="14 15" key="1">
    <citation type="submission" date="2010-02" db="EMBL/GenBank/DDBJ databases">
        <authorList>
            <person name="Weinstock G."/>
            <person name="Sodergren E."/>
            <person name="Clifton S."/>
            <person name="Fulton L."/>
            <person name="Fulton B."/>
            <person name="Courtney L."/>
            <person name="Fronick C."/>
            <person name="Harrison M."/>
            <person name="Strong C."/>
            <person name="Farmer C."/>
            <person name="Delahaunty K."/>
            <person name="Markovic C."/>
            <person name="Hall O."/>
            <person name="Minx P."/>
            <person name="Tomlinson C."/>
            <person name="Mitreva M."/>
            <person name="Nelson J."/>
            <person name="Hou S."/>
            <person name="Wollam A."/>
            <person name="Pepin K.H."/>
            <person name="Johnson M."/>
            <person name="Bhonagiri V."/>
            <person name="Zhang X."/>
            <person name="Suruliraj S."/>
            <person name="Warren W."/>
            <person name="Chinwalla A."/>
            <person name="Mardis E.R."/>
            <person name="Wilson R.K."/>
        </authorList>
    </citation>
    <scope>NUCLEOTIDE SEQUENCE [LARGE SCALE GENOMIC DNA]</scope>
    <source>
        <strain evidence="14 15">DSM 2876</strain>
    </source>
</reference>
<keyword evidence="9" id="KW-0460">Magnesium</keyword>
<dbReference type="GO" id="GO:0004143">
    <property type="term" value="F:ATP-dependent diacylglycerol kinase activity"/>
    <property type="evidence" value="ECO:0007669"/>
    <property type="project" value="TreeGrafter"/>
</dbReference>
<dbReference type="Proteomes" id="UP000006238">
    <property type="component" value="Unassembled WGS sequence"/>
</dbReference>
<evidence type="ECO:0000256" key="10">
    <source>
        <dbReference type="ARBA" id="ARBA00023098"/>
    </source>
</evidence>
<dbReference type="GO" id="GO:0005886">
    <property type="term" value="C:plasma membrane"/>
    <property type="evidence" value="ECO:0007669"/>
    <property type="project" value="TreeGrafter"/>
</dbReference>
<evidence type="ECO:0000313" key="15">
    <source>
        <dbReference type="Proteomes" id="UP000006238"/>
    </source>
</evidence>
<organism evidence="14 15">
    <name type="scientific">Eshraghiella crossota DSM 2876</name>
    <dbReference type="NCBI Taxonomy" id="511680"/>
    <lineage>
        <taxon>Bacteria</taxon>
        <taxon>Bacillati</taxon>
        <taxon>Bacillota</taxon>
        <taxon>Clostridia</taxon>
        <taxon>Lachnospirales</taxon>
        <taxon>Lachnospiraceae</taxon>
        <taxon>Eshraghiella</taxon>
    </lineage>
</organism>
<sequence>MKKLLFVYNPHSGKGLIKNKLCDILDIFAKAGYEMTVCPTQHAMDGYDKVCEADGRYDLIVCSGGDGTLNEVISAVMTHRMAKPKIGYIPAGSTNDFAKSLGIPKDMVKAAKLISNDNSFLCDVGVMNERFFNYVAAFGAFTDVSYKTPQSMKNVLGHQAYIVESLKSLSKIKAYNMKVTCNDITITGNYIYGMVANSKSVGGMKGITGKNILLDDGLFEVILVREAKNPLELQQIVAGLFSKNQDSPMVDRFKASKVIFESDKSISWTLDGEYADDHQLVEIDVCPKAINIIKG</sequence>
<dbReference type="AlphaFoldDB" id="D4S1M5"/>
<dbReference type="GO" id="GO:0008654">
    <property type="term" value="P:phospholipid biosynthetic process"/>
    <property type="evidence" value="ECO:0007669"/>
    <property type="project" value="UniProtKB-KW"/>
</dbReference>
<evidence type="ECO:0000313" key="14">
    <source>
        <dbReference type="EMBL" id="EFF67773.1"/>
    </source>
</evidence>
<name>D4S1M5_9FIRM</name>
<comment type="similarity">
    <text evidence="2">Belongs to the diacylglycerol/lipid kinase family.</text>
</comment>
<keyword evidence="10" id="KW-0443">Lipid metabolism</keyword>
<comment type="cofactor">
    <cofactor evidence="1">
        <name>Mg(2+)</name>
        <dbReference type="ChEBI" id="CHEBI:18420"/>
    </cofactor>
</comment>